<sequence>MKKTKPVLGLNLFASLFDDCVAREPDLHQSLLTKDLPWLKRLIESRGLPFIMIDMPEAGKVVDQALSRERLDPNDLPQTFGKIRGGSRQFLYCLFSQVFDDEGILKPDVAISAVRNLRQVLYLAKKAKMACSDAAIEAEVVTFRAIDDELRSSSLTWDEDGGLHMSPWGNVNLTGLSLVDCLAEHPIDPCQDLFDKDLLKVVQAVSDNLMSRWSAEFDWRSVFPKHGPGVVADAKRGTDKYLFPSWPNKLERVFPHSYFANSSEYEAYANPEDDQYNLNQEFPVRLLAVPKTLKGPRMVASEPTSHQFIQLGLMRWMREHLPQPLKHCLNFRDQEPSRRLCVIASLGGHLATVDLSSASDRLSCWTVERVFRRSPDLLDAFQACRTRWLVNATGHGDPYLIRLNKYAPMGNGTTFPVQSIVYAIMSIASIIYTDGSLVNNKTIDAAARGVRVFGDDIIISSSAVPNLTRVLELNQLKVNQMKTHITGRFRESCGMDAFRGQDVTPVYLASLELSHSPEGLVSWTDVVKNARKAELFRLEEALSDMIPEGTLAKMPRTDWNLGCLSLPSYYGVSLTLPDAMKRRYNRNLFRWEIYALALEAKPVRVKRETDANLVQYWTDSPKPDS</sequence>
<feature type="binding site" evidence="9">
    <location>
        <position position="354"/>
    </location>
    <ligand>
        <name>Mg(2+)</name>
        <dbReference type="ChEBI" id="CHEBI:18420"/>
        <label>2</label>
    </ligand>
</feature>
<feature type="non-terminal residue" evidence="11">
    <location>
        <position position="625"/>
    </location>
</feature>
<evidence type="ECO:0000256" key="1">
    <source>
        <dbReference type="ARBA" id="ARBA00012494"/>
    </source>
</evidence>
<feature type="binding site" evidence="9">
    <location>
        <position position="456"/>
    </location>
    <ligand>
        <name>Mg(2+)</name>
        <dbReference type="ChEBI" id="CHEBI:18420"/>
        <label>2</label>
    </ligand>
</feature>
<organism evidence="11">
    <name type="scientific">Leviviridae sp</name>
    <dbReference type="NCBI Taxonomy" id="2027243"/>
    <lineage>
        <taxon>Viruses</taxon>
        <taxon>Riboviria</taxon>
        <taxon>Orthornavirae</taxon>
        <taxon>Lenarviricota</taxon>
        <taxon>Leviviricetes</taxon>
        <taxon>Norzivirales</taxon>
        <taxon>Fiersviridae</taxon>
    </lineage>
</organism>
<dbReference type="EMBL" id="MN032914">
    <property type="protein sequence ID" value="QDH86760.1"/>
    <property type="molecule type" value="Genomic_RNA"/>
</dbReference>
<dbReference type="InterPro" id="IPR007096">
    <property type="entry name" value="RNA-dir_Rpol_cat_phage"/>
</dbReference>
<proteinExistence type="predicted"/>
<keyword evidence="4" id="KW-0548">Nucleotidyltransferase</keyword>
<evidence type="ECO:0000256" key="4">
    <source>
        <dbReference type="ARBA" id="ARBA00022695"/>
    </source>
</evidence>
<keyword evidence="6" id="KW-0693">Viral RNA replication</keyword>
<gene>
    <name evidence="11" type="ORF">H4Rhizo45395_000001</name>
</gene>
<evidence type="ECO:0000256" key="8">
    <source>
        <dbReference type="ARBA" id="ARBA00048744"/>
    </source>
</evidence>
<dbReference type="Pfam" id="PF03431">
    <property type="entry name" value="RNA_replicase_B"/>
    <property type="match status" value="1"/>
</dbReference>
<comment type="cofactor">
    <cofactor evidence="9">
        <name>Mg(2+)</name>
        <dbReference type="ChEBI" id="CHEBI:18420"/>
    </cofactor>
    <text evidence="9">Binds 2 Mg(2+) per subunit.</text>
</comment>
<evidence type="ECO:0000256" key="9">
    <source>
        <dbReference type="PIRSR" id="PIRSR605093-1"/>
    </source>
</evidence>
<keyword evidence="9" id="KW-0460">Magnesium</keyword>
<dbReference type="GO" id="GO:0000166">
    <property type="term" value="F:nucleotide binding"/>
    <property type="evidence" value="ECO:0007669"/>
    <property type="project" value="UniProtKB-KW"/>
</dbReference>
<keyword evidence="2 11" id="KW-0696">RNA-directed RNA polymerase</keyword>
<evidence type="ECO:0000259" key="10">
    <source>
        <dbReference type="PROSITE" id="PS50522"/>
    </source>
</evidence>
<dbReference type="GO" id="GO:0046872">
    <property type="term" value="F:metal ion binding"/>
    <property type="evidence" value="ECO:0007669"/>
    <property type="project" value="UniProtKB-KW"/>
</dbReference>
<dbReference type="InterPro" id="IPR005093">
    <property type="entry name" value="RNArep_beta"/>
</dbReference>
<dbReference type="GO" id="GO:0003968">
    <property type="term" value="F:RNA-directed RNA polymerase activity"/>
    <property type="evidence" value="ECO:0007669"/>
    <property type="project" value="UniProtKB-KW"/>
</dbReference>
<accession>A0A514CZH1</accession>
<protein>
    <recommendedName>
        <fullName evidence="1">RNA-directed RNA polymerase</fullName>
        <ecNumber evidence="1">2.7.7.48</ecNumber>
    </recommendedName>
    <alternativeName>
        <fullName evidence="7">RNA replicase beta chain</fullName>
    </alternativeName>
</protein>
<keyword evidence="3" id="KW-0808">Transferase</keyword>
<keyword evidence="9" id="KW-0479">Metal-binding</keyword>
<evidence type="ECO:0000256" key="7">
    <source>
        <dbReference type="ARBA" id="ARBA00030248"/>
    </source>
</evidence>
<reference evidence="11" key="1">
    <citation type="submission" date="2019-05" db="EMBL/GenBank/DDBJ databases">
        <title>Metatranscriptomic reconstruction reveals RNA viruses with the potential to shape carbon cycling in soil.</title>
        <authorList>
            <person name="Starr E.P."/>
            <person name="Nuccio E."/>
            <person name="Pett-Ridge J."/>
            <person name="Banfield J.F."/>
            <person name="Firestone M.K."/>
        </authorList>
    </citation>
    <scope>NUCLEOTIDE SEQUENCE</scope>
    <source>
        <strain evidence="11">H4_Rhizo_45_scaffold_395</strain>
    </source>
</reference>
<dbReference type="GO" id="GO:0039694">
    <property type="term" value="P:viral RNA genome replication"/>
    <property type="evidence" value="ECO:0007669"/>
    <property type="project" value="InterPro"/>
</dbReference>
<dbReference type="EC" id="2.7.7.48" evidence="1"/>
<comment type="catalytic activity">
    <reaction evidence="8">
        <text>RNA(n) + a ribonucleoside 5'-triphosphate = RNA(n+1) + diphosphate</text>
        <dbReference type="Rhea" id="RHEA:21248"/>
        <dbReference type="Rhea" id="RHEA-COMP:14527"/>
        <dbReference type="Rhea" id="RHEA-COMP:17342"/>
        <dbReference type="ChEBI" id="CHEBI:33019"/>
        <dbReference type="ChEBI" id="CHEBI:61557"/>
        <dbReference type="ChEBI" id="CHEBI:140395"/>
        <dbReference type="EC" id="2.7.7.48"/>
    </reaction>
</comment>
<dbReference type="PROSITE" id="PS50522">
    <property type="entry name" value="RDRP_PHAGE"/>
    <property type="match status" value="1"/>
</dbReference>
<feature type="binding site" evidence="9">
    <location>
        <position position="455"/>
    </location>
    <ligand>
        <name>Mg(2+)</name>
        <dbReference type="ChEBI" id="CHEBI:18420"/>
        <label>2</label>
    </ligand>
</feature>
<evidence type="ECO:0000313" key="11">
    <source>
        <dbReference type="EMBL" id="QDH86760.1"/>
    </source>
</evidence>
<evidence type="ECO:0000256" key="5">
    <source>
        <dbReference type="ARBA" id="ARBA00022741"/>
    </source>
</evidence>
<keyword evidence="5" id="KW-0547">Nucleotide-binding</keyword>
<evidence type="ECO:0000256" key="2">
    <source>
        <dbReference type="ARBA" id="ARBA00022484"/>
    </source>
</evidence>
<evidence type="ECO:0000256" key="6">
    <source>
        <dbReference type="ARBA" id="ARBA00022953"/>
    </source>
</evidence>
<evidence type="ECO:0000256" key="3">
    <source>
        <dbReference type="ARBA" id="ARBA00022679"/>
    </source>
</evidence>
<feature type="domain" description="RdRp catalytic" evidence="10">
    <location>
        <begin position="339"/>
        <end position="487"/>
    </location>
</feature>
<name>A0A514CZH1_9VIRU</name>